<accession>A0ABP0X8F5</accession>
<proteinExistence type="predicted"/>
<organism evidence="2 3">
    <name type="scientific">Sphagnum jensenii</name>
    <dbReference type="NCBI Taxonomy" id="128206"/>
    <lineage>
        <taxon>Eukaryota</taxon>
        <taxon>Viridiplantae</taxon>
        <taxon>Streptophyta</taxon>
        <taxon>Embryophyta</taxon>
        <taxon>Bryophyta</taxon>
        <taxon>Sphagnophytina</taxon>
        <taxon>Sphagnopsida</taxon>
        <taxon>Sphagnales</taxon>
        <taxon>Sphagnaceae</taxon>
        <taxon>Sphagnum</taxon>
    </lineage>
</organism>
<evidence type="ECO:0000256" key="1">
    <source>
        <dbReference type="SAM" id="MobiDB-lite"/>
    </source>
</evidence>
<name>A0ABP0X8F5_9BRYO</name>
<protein>
    <submittedName>
        <fullName evidence="2">Uncharacterized protein</fullName>
    </submittedName>
</protein>
<keyword evidence="3" id="KW-1185">Reference proteome</keyword>
<sequence>MASDTLNNAKTLKKLSAPLASQQKPDRTTTPFRNACSQLRRCRCLTLNKHALLLPVPLRHPEKNSIINPTEKRLDSHLVHTFIVMQTVKDISQSRMPFPSLQTAPGTTVIGQETQFMHLLMSNEASPPSHLQPSHLLFPGRSPAQSITTTPPLLTAPSSDPRFSSTTTSELHLRPTCASPRRQLPSSAVRLAVFNECSSCRTMHDR</sequence>
<evidence type="ECO:0000313" key="2">
    <source>
        <dbReference type="EMBL" id="CAK9274241.1"/>
    </source>
</evidence>
<feature type="compositionally biased region" description="Polar residues" evidence="1">
    <location>
        <begin position="156"/>
        <end position="170"/>
    </location>
</feature>
<gene>
    <name evidence="2" type="ORF">CSSPJE1EN1_LOCUS19719</name>
</gene>
<dbReference type="EMBL" id="OZ020101">
    <property type="protein sequence ID" value="CAK9274241.1"/>
    <property type="molecule type" value="Genomic_DNA"/>
</dbReference>
<feature type="region of interest" description="Disordered" evidence="1">
    <location>
        <begin position="147"/>
        <end position="172"/>
    </location>
</feature>
<reference evidence="2" key="1">
    <citation type="submission" date="2024-02" db="EMBL/GenBank/DDBJ databases">
        <authorList>
            <consortium name="ELIXIR-Norway"/>
            <consortium name="Elixir Norway"/>
        </authorList>
    </citation>
    <scope>NUCLEOTIDE SEQUENCE</scope>
</reference>
<evidence type="ECO:0000313" key="3">
    <source>
        <dbReference type="Proteomes" id="UP001497444"/>
    </source>
</evidence>
<dbReference type="Proteomes" id="UP001497444">
    <property type="component" value="Chromosome 6"/>
</dbReference>